<evidence type="ECO:0000313" key="2">
    <source>
        <dbReference type="Proteomes" id="UP001179121"/>
    </source>
</evidence>
<reference evidence="1" key="1">
    <citation type="submission" date="2022-10" db="EMBL/GenBank/DDBJ databases">
        <authorList>
            <person name="Koch H."/>
        </authorList>
    </citation>
    <scope>NUCLEOTIDE SEQUENCE</scope>
    <source>
        <strain evidence="1">DNF</strain>
    </source>
</reference>
<dbReference type="RefSeq" id="WP_289271265.1">
    <property type="nucleotide sequence ID" value="NZ_OX365700.1"/>
</dbReference>
<gene>
    <name evidence="1" type="ORF">DNFV4_04281</name>
</gene>
<dbReference type="Gene3D" id="3.40.630.30">
    <property type="match status" value="1"/>
</dbReference>
<dbReference type="Pfam" id="PF06557">
    <property type="entry name" value="DUF1122"/>
    <property type="match status" value="1"/>
</dbReference>
<accession>A0AA86N359</accession>
<organism evidence="1 2">
    <name type="scientific">Nitrospira tepida</name>
    <dbReference type="NCBI Taxonomy" id="2973512"/>
    <lineage>
        <taxon>Bacteria</taxon>
        <taxon>Pseudomonadati</taxon>
        <taxon>Nitrospirota</taxon>
        <taxon>Nitrospiria</taxon>
        <taxon>Nitrospirales</taxon>
        <taxon>Nitrospiraceae</taxon>
        <taxon>Nitrospira</taxon>
    </lineage>
</organism>
<dbReference type="AlphaFoldDB" id="A0AA86N359"/>
<keyword evidence="2" id="KW-1185">Reference proteome</keyword>
<dbReference type="EMBL" id="OX365700">
    <property type="protein sequence ID" value="CAI4033839.1"/>
    <property type="molecule type" value="Genomic_DNA"/>
</dbReference>
<dbReference type="SUPFAM" id="SSF55729">
    <property type="entry name" value="Acyl-CoA N-acyltransferases (Nat)"/>
    <property type="match status" value="1"/>
</dbReference>
<dbReference type="InterPro" id="IPR016181">
    <property type="entry name" value="Acyl_CoA_acyltransferase"/>
</dbReference>
<evidence type="ECO:0000313" key="1">
    <source>
        <dbReference type="EMBL" id="CAI4033839.1"/>
    </source>
</evidence>
<proteinExistence type="predicted"/>
<sequence>MVESLNGQAVGRYRLRVEVVGRPRYVDQRDFALYLIDPDGSRSHEPLFQGRWNAGRPSSFVPAWIDGEFAPPPFPHPQDEGEGLGEGEGLFGEVARCLGALIPAGGRLWLAYESFGAESWLERETRAALAAHVPAEATPIGLLLVRAGCWSGMHDWDFPEGGREGFRKLQGNKPLHLEQAYQSGIALMRALHSFAALRTADEVTRRAQARAALVQQEVEQRIARRDWPAAVRSIS</sequence>
<name>A0AA86N359_9BACT</name>
<dbReference type="Proteomes" id="UP001179121">
    <property type="component" value="Chromosome"/>
</dbReference>
<protein>
    <submittedName>
        <fullName evidence="1">Uncharacterized protein</fullName>
    </submittedName>
</protein>
<dbReference type="InterPro" id="IPR008304">
    <property type="entry name" value="UCP017998"/>
</dbReference>
<dbReference type="KEGG" id="nti:DNFV4_04281"/>